<organism evidence="2 3">
    <name type="scientific">Candidatus Paraluminiphilus aquimaris</name>
    <dbReference type="NCBI Taxonomy" id="2518994"/>
    <lineage>
        <taxon>Bacteria</taxon>
        <taxon>Pseudomonadati</taxon>
        <taxon>Pseudomonadota</taxon>
        <taxon>Gammaproteobacteria</taxon>
        <taxon>Cellvibrionales</taxon>
        <taxon>Halieaceae</taxon>
        <taxon>Candidatus Paraluminiphilus</taxon>
    </lineage>
</organism>
<dbReference type="RefSeq" id="WP_279242297.1">
    <property type="nucleotide sequence ID" value="NZ_CP036501.1"/>
</dbReference>
<sequence>MSLETIFSLCGALAMLGWLGLVVAPTTDLARRLYPSLVAPVMLGLVYAYLMISFQGEAPAEGGFGTLEEVKALFSVDALLLAGWIHYLVFDLFIGAWILRDSQSHQINHFLVIPCLFLTLMAGPIGLLLYLLLRAMKGQASKSQAS</sequence>
<feature type="transmembrane region" description="Helical" evidence="1">
    <location>
        <begin position="72"/>
        <end position="99"/>
    </location>
</feature>
<protein>
    <submittedName>
        <fullName evidence="2">DUF4281 domain-containing protein</fullName>
    </submittedName>
</protein>
<evidence type="ECO:0000256" key="1">
    <source>
        <dbReference type="SAM" id="Phobius"/>
    </source>
</evidence>
<feature type="transmembrane region" description="Helical" evidence="1">
    <location>
        <begin position="6"/>
        <end position="26"/>
    </location>
</feature>
<keyword evidence="1" id="KW-0472">Membrane</keyword>
<feature type="transmembrane region" description="Helical" evidence="1">
    <location>
        <begin position="111"/>
        <end position="133"/>
    </location>
</feature>
<keyword evidence="1" id="KW-0812">Transmembrane</keyword>
<evidence type="ECO:0000313" key="3">
    <source>
        <dbReference type="Proteomes" id="UP001317963"/>
    </source>
</evidence>
<keyword evidence="3" id="KW-1185">Reference proteome</keyword>
<dbReference type="PANTHER" id="PTHR34543:SF1">
    <property type="entry name" value="PROTEIN ABA DEFICIENT 4, CHLOROPLASTIC"/>
    <property type="match status" value="1"/>
</dbReference>
<dbReference type="Proteomes" id="UP001317963">
    <property type="component" value="Chromosome"/>
</dbReference>
<proteinExistence type="predicted"/>
<evidence type="ECO:0000313" key="2">
    <source>
        <dbReference type="EMBL" id="UZP73504.1"/>
    </source>
</evidence>
<name>A0ABY6Q2T9_9GAMM</name>
<dbReference type="PANTHER" id="PTHR34543">
    <property type="entry name" value="PROTEIN ABA DEFICIENT 4, CHLOROPLASTIC"/>
    <property type="match status" value="1"/>
</dbReference>
<keyword evidence="1" id="KW-1133">Transmembrane helix</keyword>
<dbReference type="Pfam" id="PF14108">
    <property type="entry name" value="ABA4-like"/>
    <property type="match status" value="1"/>
</dbReference>
<dbReference type="InterPro" id="IPR025461">
    <property type="entry name" value="ABA4-like"/>
</dbReference>
<dbReference type="EMBL" id="CP036501">
    <property type="protein sequence ID" value="UZP73504.1"/>
    <property type="molecule type" value="Genomic_DNA"/>
</dbReference>
<gene>
    <name evidence="2" type="ORF">E0F26_01600</name>
</gene>
<feature type="transmembrane region" description="Helical" evidence="1">
    <location>
        <begin position="33"/>
        <end position="52"/>
    </location>
</feature>
<accession>A0ABY6Q2T9</accession>
<reference evidence="2 3" key="1">
    <citation type="submission" date="2019-02" db="EMBL/GenBank/DDBJ databases">
        <title>Halieaceae_genomes.</title>
        <authorList>
            <person name="Li S.-H."/>
        </authorList>
    </citation>
    <scope>NUCLEOTIDE SEQUENCE [LARGE SCALE GENOMIC DNA]</scope>
    <source>
        <strain evidence="2 3">JH123</strain>
    </source>
</reference>